<dbReference type="CDD" id="cd06170">
    <property type="entry name" value="LuxR_C_like"/>
    <property type="match status" value="1"/>
</dbReference>
<dbReference type="RefSeq" id="WP_041336799.1">
    <property type="nucleotide sequence ID" value="NZ_CP020931.1"/>
</dbReference>
<dbReference type="GO" id="GO:0003677">
    <property type="term" value="F:DNA binding"/>
    <property type="evidence" value="ECO:0007669"/>
    <property type="project" value="UniProtKB-KW"/>
</dbReference>
<keyword evidence="8" id="KW-1185">Reference proteome</keyword>
<dbReference type="GO" id="GO:0006355">
    <property type="term" value="P:regulation of DNA-templated transcription"/>
    <property type="evidence" value="ECO:0007669"/>
    <property type="project" value="InterPro"/>
</dbReference>
<dbReference type="Gene3D" id="3.40.50.2300">
    <property type="match status" value="1"/>
</dbReference>
<evidence type="ECO:0000259" key="4">
    <source>
        <dbReference type="PROSITE" id="PS50043"/>
    </source>
</evidence>
<dbReference type="InterPro" id="IPR016032">
    <property type="entry name" value="Sig_transdc_resp-reg_C-effctor"/>
</dbReference>
<dbReference type="EMBL" id="CP020931">
    <property type="protein sequence ID" value="ARM82889.1"/>
    <property type="molecule type" value="Genomic_DNA"/>
</dbReference>
<evidence type="ECO:0000313" key="5">
    <source>
        <dbReference type="EMBL" id="ARM82889.1"/>
    </source>
</evidence>
<dbReference type="AlphaFoldDB" id="A0A1W6K6D3"/>
<evidence type="ECO:0000313" key="7">
    <source>
        <dbReference type="Proteomes" id="UP000193100"/>
    </source>
</evidence>
<keyword evidence="3" id="KW-0804">Transcription</keyword>
<evidence type="ECO:0000256" key="2">
    <source>
        <dbReference type="ARBA" id="ARBA00023125"/>
    </source>
</evidence>
<evidence type="ECO:0000313" key="8">
    <source>
        <dbReference type="Proteomes" id="UP000199211"/>
    </source>
</evidence>
<organism evidence="5 7">
    <name type="scientific">Marinobacter salarius</name>
    <dbReference type="NCBI Taxonomy" id="1420917"/>
    <lineage>
        <taxon>Bacteria</taxon>
        <taxon>Pseudomonadati</taxon>
        <taxon>Pseudomonadota</taxon>
        <taxon>Gammaproteobacteria</taxon>
        <taxon>Pseudomonadales</taxon>
        <taxon>Marinobacteraceae</taxon>
        <taxon>Marinobacter</taxon>
    </lineage>
</organism>
<dbReference type="GeneID" id="77254780"/>
<evidence type="ECO:0000256" key="3">
    <source>
        <dbReference type="ARBA" id="ARBA00023163"/>
    </source>
</evidence>
<dbReference type="Proteomes" id="UP000193100">
    <property type="component" value="Chromosome"/>
</dbReference>
<accession>A0A1W6K6D3</accession>
<evidence type="ECO:0000256" key="1">
    <source>
        <dbReference type="ARBA" id="ARBA00023015"/>
    </source>
</evidence>
<dbReference type="PROSITE" id="PS50043">
    <property type="entry name" value="HTH_LUXR_2"/>
    <property type="match status" value="1"/>
</dbReference>
<dbReference type="EMBL" id="FOTV01000010">
    <property type="protein sequence ID" value="SFL79369.1"/>
    <property type="molecule type" value="Genomic_DNA"/>
</dbReference>
<reference evidence="6 8" key="1">
    <citation type="submission" date="2016-10" db="EMBL/GenBank/DDBJ databases">
        <authorList>
            <person name="Varghese N."/>
            <person name="Submissions S."/>
        </authorList>
    </citation>
    <scope>NUCLEOTIDE SEQUENCE [LARGE SCALE GENOMIC DNA]</scope>
    <source>
        <strain evidence="6 8">DSM 26291</strain>
    </source>
</reference>
<dbReference type="SUPFAM" id="SSF52172">
    <property type="entry name" value="CheY-like"/>
    <property type="match status" value="1"/>
</dbReference>
<dbReference type="Proteomes" id="UP000199211">
    <property type="component" value="Unassembled WGS sequence"/>
</dbReference>
<dbReference type="PANTHER" id="PTHR44688">
    <property type="entry name" value="DNA-BINDING TRANSCRIPTIONAL ACTIVATOR DEVR_DOSR"/>
    <property type="match status" value="1"/>
</dbReference>
<dbReference type="PRINTS" id="PR00038">
    <property type="entry name" value="HTHLUXR"/>
</dbReference>
<protein>
    <submittedName>
        <fullName evidence="6">DNA-binding response regulator, NarL/FixJ family, contains REC and HTH domains</fullName>
    </submittedName>
    <submittedName>
        <fullName evidence="5">Transcriptional regulatory protein DevR (DosR)</fullName>
    </submittedName>
</protein>
<reference evidence="5 7" key="2">
    <citation type="submission" date="2017-04" db="EMBL/GenBank/DDBJ databases">
        <title>Genome Sequence of Marinobacter salarius strain SMR5 Isolated from a culture of the Diatom Skeletonema marinoi.</title>
        <authorList>
            <person name="Topel M."/>
            <person name="Pinder M.I.M."/>
            <person name="Johansson O.N."/>
            <person name="Kourtchenko O."/>
            <person name="Godhe A."/>
            <person name="Clarke A.K."/>
        </authorList>
    </citation>
    <scope>NUCLEOTIDE SEQUENCE [LARGE SCALE GENOMIC DNA]</scope>
    <source>
        <strain evidence="5 7">SMR5</strain>
    </source>
</reference>
<gene>
    <name evidence="5" type="primary">devR</name>
    <name evidence="5" type="ORF">MARSALSMR5_00792</name>
    <name evidence="6" type="ORF">SAMN04487868_11087</name>
</gene>
<dbReference type="SMART" id="SM00421">
    <property type="entry name" value="HTH_LUXR"/>
    <property type="match status" value="1"/>
</dbReference>
<accession>A0A1I4KL99</accession>
<dbReference type="InterPro" id="IPR000792">
    <property type="entry name" value="Tscrpt_reg_LuxR_C"/>
</dbReference>
<dbReference type="Pfam" id="PF00196">
    <property type="entry name" value="GerE"/>
    <property type="match status" value="1"/>
</dbReference>
<dbReference type="SUPFAM" id="SSF46894">
    <property type="entry name" value="C-terminal effector domain of the bipartite response regulators"/>
    <property type="match status" value="1"/>
</dbReference>
<dbReference type="InterPro" id="IPR011006">
    <property type="entry name" value="CheY-like_superfamily"/>
</dbReference>
<evidence type="ECO:0000313" key="6">
    <source>
        <dbReference type="EMBL" id="SFL79369.1"/>
    </source>
</evidence>
<proteinExistence type="predicted"/>
<keyword evidence="1" id="KW-0805">Transcription regulation</keyword>
<name>A0A1W6K6D3_9GAMM</name>
<dbReference type="PANTHER" id="PTHR44688:SF16">
    <property type="entry name" value="DNA-BINDING TRANSCRIPTIONAL ACTIVATOR DEVR_DOSR"/>
    <property type="match status" value="1"/>
</dbReference>
<sequence>MTKDDIRLYVTIDKRLYRDAILYQLLLEENIDLVGESATGVDTLEQLPTVRPTVLIIEEALQDNDGLTIAEVALSNHPALSVLLLVERPVSPARLAIYLESGIKTVVAKTQSVQELIRSLHYIRNGQVYVDADSCQAPATTTSPDLEAFHALSAREREVARLMADRVAFKTIADRLGVSYKTVHSYKDRIFIKMGFERQPDLMLFMKRFRNNLDS</sequence>
<feature type="domain" description="HTH luxR-type" evidence="4">
    <location>
        <begin position="145"/>
        <end position="210"/>
    </location>
</feature>
<dbReference type="STRING" id="1420917.AU15_17430"/>
<keyword evidence="2 6" id="KW-0238">DNA-binding</keyword>